<dbReference type="HOGENOM" id="CLU_2969573_0_0_10"/>
<accession>E2N7F3</accession>
<name>E2N7F3_9BACE</name>
<evidence type="ECO:0000313" key="2">
    <source>
        <dbReference type="Proteomes" id="UP000003711"/>
    </source>
</evidence>
<sequence>MWNCVESVEWGVEKFHTGALLRTKTIIRLQIGYHYLLNRGVLNRLIFWKCTGVENDSI</sequence>
<protein>
    <submittedName>
        <fullName evidence="1">Uncharacterized protein</fullName>
    </submittedName>
</protein>
<comment type="caution">
    <text evidence="1">The sequence shown here is derived from an EMBL/GenBank/DDBJ whole genome shotgun (WGS) entry which is preliminary data.</text>
</comment>
<dbReference type="AlphaFoldDB" id="E2N7F3"/>
<organism evidence="1 2">
    <name type="scientific">Bacteroides cellulosilyticus DSM 14838</name>
    <dbReference type="NCBI Taxonomy" id="537012"/>
    <lineage>
        <taxon>Bacteria</taxon>
        <taxon>Pseudomonadati</taxon>
        <taxon>Bacteroidota</taxon>
        <taxon>Bacteroidia</taxon>
        <taxon>Bacteroidales</taxon>
        <taxon>Bacteroidaceae</taxon>
        <taxon>Bacteroides</taxon>
    </lineage>
</organism>
<proteinExistence type="predicted"/>
<reference evidence="1 2" key="1">
    <citation type="submission" date="2008-12" db="EMBL/GenBank/DDBJ databases">
        <authorList>
            <person name="Fulton L."/>
            <person name="Clifton S."/>
            <person name="Fulton B."/>
            <person name="Xu J."/>
            <person name="Minx P."/>
            <person name="Pepin K.H."/>
            <person name="Johnson M."/>
            <person name="Bhonagiri V."/>
            <person name="Nash W.E."/>
            <person name="Mardis E.R."/>
            <person name="Wilson R.K."/>
        </authorList>
    </citation>
    <scope>NUCLEOTIDE SEQUENCE [LARGE SCALE GENOMIC DNA]</scope>
    <source>
        <strain evidence="1 2">DSM 14838</strain>
    </source>
</reference>
<gene>
    <name evidence="1" type="ORF">BACCELL_00196</name>
</gene>
<reference evidence="1 2" key="2">
    <citation type="submission" date="2009-01" db="EMBL/GenBank/DDBJ databases">
        <title>Draft genome sequence of Bacteroides cellulosilyticus (DSM 14838).</title>
        <authorList>
            <person name="Sudarsanam P."/>
            <person name="Ley R."/>
            <person name="Guruge J."/>
            <person name="Turnbaugh P.J."/>
            <person name="Mahowald M."/>
            <person name="Liep D."/>
            <person name="Gordon J."/>
        </authorList>
    </citation>
    <scope>NUCLEOTIDE SEQUENCE [LARGE SCALE GENOMIC DNA]</scope>
    <source>
        <strain evidence="1 2">DSM 14838</strain>
    </source>
</reference>
<dbReference type="EMBL" id="ACCH01000014">
    <property type="protein sequence ID" value="EEF92165.1"/>
    <property type="molecule type" value="Genomic_DNA"/>
</dbReference>
<evidence type="ECO:0000313" key="1">
    <source>
        <dbReference type="EMBL" id="EEF92165.1"/>
    </source>
</evidence>
<dbReference type="Proteomes" id="UP000003711">
    <property type="component" value="Unassembled WGS sequence"/>
</dbReference>